<sequence>MKKMAKLKIGDVVEISTSKGFTYAQYTHKHKQYGALLRVFGLIYNDRPADIKNLISEEPVFSCFFPLSASVDQQIVFIVGNEEVPVDAQNFPIFRAGMINQATKKVDVWWLWDGEKEWKIGDLDSEQRKLPIRGVWNDTLLIERIESGWTPETDPS</sequence>
<organism evidence="1 2">
    <name type="scientific">Methylomonas rivi</name>
    <dbReference type="NCBI Taxonomy" id="2952226"/>
    <lineage>
        <taxon>Bacteria</taxon>
        <taxon>Pseudomonadati</taxon>
        <taxon>Pseudomonadota</taxon>
        <taxon>Gammaproteobacteria</taxon>
        <taxon>Methylococcales</taxon>
        <taxon>Methylococcaceae</taxon>
        <taxon>Methylomonas</taxon>
    </lineage>
</organism>
<comment type="caution">
    <text evidence="1">The sequence shown here is derived from an EMBL/GenBank/DDBJ whole genome shotgun (WGS) entry which is preliminary data.</text>
</comment>
<accession>A0ABT1U9L8</accession>
<dbReference type="EMBL" id="JANIBK010000097">
    <property type="protein sequence ID" value="MCQ8129771.1"/>
    <property type="molecule type" value="Genomic_DNA"/>
</dbReference>
<gene>
    <name evidence="1" type="ORF">NP596_15030</name>
</gene>
<dbReference type="Proteomes" id="UP001524586">
    <property type="component" value="Unassembled WGS sequence"/>
</dbReference>
<dbReference type="RefSeq" id="WP_256616199.1">
    <property type="nucleotide sequence ID" value="NZ_JANIBK010000097.1"/>
</dbReference>
<evidence type="ECO:0000313" key="1">
    <source>
        <dbReference type="EMBL" id="MCQ8129771.1"/>
    </source>
</evidence>
<evidence type="ECO:0000313" key="2">
    <source>
        <dbReference type="Proteomes" id="UP001524586"/>
    </source>
</evidence>
<reference evidence="1 2" key="1">
    <citation type="submission" date="2022-07" db="EMBL/GenBank/DDBJ databases">
        <title>Methylomonas rivi sp. nov., Methylomonas rosea sp. nov., Methylomonas aureus sp. nov. and Methylomonas subterranea sp. nov., four novel methanotrophs isolated from a freshwater creek and the deep terrestrial subsurface.</title>
        <authorList>
            <person name="Abin C."/>
            <person name="Sankaranarayanan K."/>
            <person name="Garner C."/>
            <person name="Sindelar R."/>
            <person name="Kotary K."/>
            <person name="Garner R."/>
            <person name="Barclay S."/>
            <person name="Lawson P."/>
            <person name="Krumholz L."/>
        </authorList>
    </citation>
    <scope>NUCLEOTIDE SEQUENCE [LARGE SCALE GENOMIC DNA]</scope>
    <source>
        <strain evidence="1 2">WSC-6</strain>
    </source>
</reference>
<name>A0ABT1U9L8_9GAMM</name>
<keyword evidence="2" id="KW-1185">Reference proteome</keyword>
<protein>
    <submittedName>
        <fullName evidence="1">Uncharacterized protein</fullName>
    </submittedName>
</protein>
<proteinExistence type="predicted"/>